<gene>
    <name evidence="1" type="ORF">POM88_050496</name>
</gene>
<dbReference type="EMBL" id="JAUIZM010000011">
    <property type="protein sequence ID" value="KAK1357240.1"/>
    <property type="molecule type" value="Genomic_DNA"/>
</dbReference>
<evidence type="ECO:0000313" key="2">
    <source>
        <dbReference type="Proteomes" id="UP001237642"/>
    </source>
</evidence>
<proteinExistence type="predicted"/>
<reference evidence="1" key="1">
    <citation type="submission" date="2023-02" db="EMBL/GenBank/DDBJ databases">
        <title>Genome of toxic invasive species Heracleum sosnowskyi carries increased number of genes despite the absence of recent whole-genome duplications.</title>
        <authorList>
            <person name="Schelkunov M."/>
            <person name="Shtratnikova V."/>
            <person name="Makarenko M."/>
            <person name="Klepikova A."/>
            <person name="Omelchenko D."/>
            <person name="Novikova G."/>
            <person name="Obukhova E."/>
            <person name="Bogdanov V."/>
            <person name="Penin A."/>
            <person name="Logacheva M."/>
        </authorList>
    </citation>
    <scope>NUCLEOTIDE SEQUENCE</scope>
    <source>
        <strain evidence="1">Hsosn_3</strain>
        <tissue evidence="1">Leaf</tissue>
    </source>
</reference>
<dbReference type="AlphaFoldDB" id="A0AAD8M0F9"/>
<accession>A0AAD8M0F9</accession>
<name>A0AAD8M0F9_9APIA</name>
<evidence type="ECO:0000313" key="1">
    <source>
        <dbReference type="EMBL" id="KAK1357240.1"/>
    </source>
</evidence>
<protein>
    <submittedName>
        <fullName evidence="1">Uncharacterized protein</fullName>
    </submittedName>
</protein>
<dbReference type="Proteomes" id="UP001237642">
    <property type="component" value="Unassembled WGS sequence"/>
</dbReference>
<reference evidence="1" key="2">
    <citation type="submission" date="2023-05" db="EMBL/GenBank/DDBJ databases">
        <authorList>
            <person name="Schelkunov M.I."/>
        </authorList>
    </citation>
    <scope>NUCLEOTIDE SEQUENCE</scope>
    <source>
        <strain evidence="1">Hsosn_3</strain>
        <tissue evidence="1">Leaf</tissue>
    </source>
</reference>
<comment type="caution">
    <text evidence="1">The sequence shown here is derived from an EMBL/GenBank/DDBJ whole genome shotgun (WGS) entry which is preliminary data.</text>
</comment>
<sequence>MQLWKISNEDKTLYFEIDAPEYLLLKIYIIICSYRKLKFRGPPLTQYGEKGHMGFGYAIGSRMKQRPSLKEQTVKVGHGDDLEYRWRMVLETVSYIKLPAEKFLITDASLEMLLAKEKEQVALPCISQLLAGQ</sequence>
<organism evidence="1 2">
    <name type="scientific">Heracleum sosnowskyi</name>
    <dbReference type="NCBI Taxonomy" id="360622"/>
    <lineage>
        <taxon>Eukaryota</taxon>
        <taxon>Viridiplantae</taxon>
        <taxon>Streptophyta</taxon>
        <taxon>Embryophyta</taxon>
        <taxon>Tracheophyta</taxon>
        <taxon>Spermatophyta</taxon>
        <taxon>Magnoliopsida</taxon>
        <taxon>eudicotyledons</taxon>
        <taxon>Gunneridae</taxon>
        <taxon>Pentapetalae</taxon>
        <taxon>asterids</taxon>
        <taxon>campanulids</taxon>
        <taxon>Apiales</taxon>
        <taxon>Apiaceae</taxon>
        <taxon>Apioideae</taxon>
        <taxon>apioid superclade</taxon>
        <taxon>Tordylieae</taxon>
        <taxon>Tordyliinae</taxon>
        <taxon>Heracleum</taxon>
    </lineage>
</organism>
<keyword evidence="2" id="KW-1185">Reference proteome</keyword>